<protein>
    <submittedName>
        <fullName evidence="1">Regulatory protein</fullName>
    </submittedName>
</protein>
<dbReference type="OrthoDB" id="3675359at2"/>
<dbReference type="AlphaFoldDB" id="A0A0A1DQ24"/>
<accession>A0A0A1DQ24</accession>
<dbReference type="eggNOG" id="COG0457">
    <property type="taxonomic scope" value="Bacteria"/>
</dbReference>
<dbReference type="GeneID" id="96611386"/>
<dbReference type="SMART" id="SM00028">
    <property type="entry name" value="TPR"/>
    <property type="match status" value="2"/>
</dbReference>
<reference evidence="1 2" key="1">
    <citation type="journal article" date="2015" name="Genome Announc.">
        <title>Complete Genome Sequence of Steroid-Transforming Nocardioides simplex VKM Ac-2033D.</title>
        <authorList>
            <person name="Shtratnikova V.Y."/>
            <person name="Schelkunov M.I."/>
            <person name="Pekov Y.A."/>
            <person name="Fokina V.V."/>
            <person name="Logacheva M.D."/>
            <person name="Sokolov S.L."/>
            <person name="Bragin E.Y."/>
            <person name="Ashapkin V.V."/>
            <person name="Donova M.V."/>
        </authorList>
    </citation>
    <scope>NUCLEOTIDE SEQUENCE [LARGE SCALE GENOMIC DNA]</scope>
    <source>
        <strain evidence="1 2">VKM Ac-2033D</strain>
    </source>
</reference>
<dbReference type="STRING" id="2045.KR76_21625"/>
<sequence length="434" mass="45564">MTPLPPDLSTLLAQVGPAVVGDRIRAARRDARLSLDDVARLLPDLDVLTRTAAATGTTADVLVTGLSGDLAAHLRGGLDLAGLGLSTHHSGTALATADDVLDQLATTGATAPHLERAARRLRATAREAAGDLTGAIADLTDLTAVPVAELGWVQDLISLSRCHRNAGHLDRAIATGEDARPTIRDLGLATTDEAFQLTITVAAAYLSRGDLGHATRICKRAADEAAQLGLHLARASALWNRSLALLEDGDAEAALTDALEAHAYFAAQGDTRNLGRLRIQIATTRLALDPPDALGALEILAVARDDIDWSTVGAVDLAGHRLITAHALHLLGDDERAADVLAESEAAAPPDTAPGLHAWQRALRGRIRAARGDLTGARRHFQDAIALLESIGSPADAGQLCYELGDLLLAADEPEQAIDAYRRAYELRGIRGRS</sequence>
<dbReference type="SUPFAM" id="SSF48452">
    <property type="entry name" value="TPR-like"/>
    <property type="match status" value="2"/>
</dbReference>
<evidence type="ECO:0000313" key="2">
    <source>
        <dbReference type="Proteomes" id="UP000030300"/>
    </source>
</evidence>
<dbReference type="InterPro" id="IPR011990">
    <property type="entry name" value="TPR-like_helical_dom_sf"/>
</dbReference>
<organism evidence="1 2">
    <name type="scientific">Nocardioides simplex</name>
    <name type="common">Arthrobacter simplex</name>
    <dbReference type="NCBI Taxonomy" id="2045"/>
    <lineage>
        <taxon>Bacteria</taxon>
        <taxon>Bacillati</taxon>
        <taxon>Actinomycetota</taxon>
        <taxon>Actinomycetes</taxon>
        <taxon>Propionibacteriales</taxon>
        <taxon>Nocardioidaceae</taxon>
        <taxon>Pimelobacter</taxon>
    </lineage>
</organism>
<name>A0A0A1DQ24_NOCSI</name>
<dbReference type="EMBL" id="CP009896">
    <property type="protein sequence ID" value="AIY18727.1"/>
    <property type="molecule type" value="Genomic_DNA"/>
</dbReference>
<dbReference type="HOGENOM" id="CLU_051662_0_0_11"/>
<dbReference type="Proteomes" id="UP000030300">
    <property type="component" value="Chromosome"/>
</dbReference>
<keyword evidence="2" id="KW-1185">Reference proteome</keyword>
<gene>
    <name evidence="1" type="ORF">KR76_21625</name>
</gene>
<dbReference type="RefSeq" id="WP_038681249.1">
    <property type="nucleotide sequence ID" value="NZ_BJMC01000011.1"/>
</dbReference>
<proteinExistence type="predicted"/>
<dbReference type="Gene3D" id="1.25.40.10">
    <property type="entry name" value="Tetratricopeptide repeat domain"/>
    <property type="match status" value="2"/>
</dbReference>
<evidence type="ECO:0000313" key="1">
    <source>
        <dbReference type="EMBL" id="AIY18727.1"/>
    </source>
</evidence>
<dbReference type="KEGG" id="psim:KR76_21625"/>
<dbReference type="InterPro" id="IPR019734">
    <property type="entry name" value="TPR_rpt"/>
</dbReference>